<keyword evidence="1" id="KW-0418">Kinase</keyword>
<dbReference type="InterPro" id="IPR050267">
    <property type="entry name" value="Anti-sigma-factor_SerPK"/>
</dbReference>
<reference evidence="3 4" key="1">
    <citation type="journal article" date="2019" name="Int. J. Syst. Evol. Microbiol.">
        <title>The Global Catalogue of Microorganisms (GCM) 10K type strain sequencing project: providing services to taxonomists for standard genome sequencing and annotation.</title>
        <authorList>
            <consortium name="The Broad Institute Genomics Platform"/>
            <consortium name="The Broad Institute Genome Sequencing Center for Infectious Disease"/>
            <person name="Wu L."/>
            <person name="Ma J."/>
        </authorList>
    </citation>
    <scope>NUCLEOTIDE SEQUENCE [LARGE SCALE GENOMIC DNA]</scope>
    <source>
        <strain evidence="3 4">JCM 6833</strain>
    </source>
</reference>
<sequence length="224" mass="24140">MPPDETCAGVARARVRETMRGLPEKLVRDSATMVSELATNAFVHALGRRRPAPFVPELYLYRRGERPELVVKVFDRVPWQGSLPQRAAPGAESGRGLEVVAALAGEHGGSWGVHRSRSWLDATPGKVVFFSVPMSAAWSAPRRGSGQAVGELVKGLAARGMEPVLHSRGRDVSVLTVRAGITVRVRGETCSVTMPPLGAVTFPTWDLIEAMEVIVRCGEDLHAG</sequence>
<dbReference type="Gene3D" id="3.30.565.10">
    <property type="entry name" value="Histidine kinase-like ATPase, C-terminal domain"/>
    <property type="match status" value="1"/>
</dbReference>
<organism evidence="3 4">
    <name type="scientific">Actinomadura fulvescens</name>
    <dbReference type="NCBI Taxonomy" id="46160"/>
    <lineage>
        <taxon>Bacteria</taxon>
        <taxon>Bacillati</taxon>
        <taxon>Actinomycetota</taxon>
        <taxon>Actinomycetes</taxon>
        <taxon>Streptosporangiales</taxon>
        <taxon>Thermomonosporaceae</taxon>
        <taxon>Actinomadura</taxon>
    </lineage>
</organism>
<keyword evidence="1" id="KW-0723">Serine/threonine-protein kinase</keyword>
<comment type="caution">
    <text evidence="3">The sequence shown here is derived from an EMBL/GenBank/DDBJ whole genome shotgun (WGS) entry which is preliminary data.</text>
</comment>
<dbReference type="Proteomes" id="UP001501509">
    <property type="component" value="Unassembled WGS sequence"/>
</dbReference>
<proteinExistence type="predicted"/>
<dbReference type="InterPro" id="IPR036890">
    <property type="entry name" value="HATPase_C_sf"/>
</dbReference>
<protein>
    <recommendedName>
        <fullName evidence="2">Histidine kinase/HSP90-like ATPase domain-containing protein</fullName>
    </recommendedName>
</protein>
<dbReference type="PANTHER" id="PTHR35526:SF3">
    <property type="entry name" value="ANTI-SIGMA-F FACTOR RSBW"/>
    <property type="match status" value="1"/>
</dbReference>
<dbReference type="PANTHER" id="PTHR35526">
    <property type="entry name" value="ANTI-SIGMA-F FACTOR RSBW-RELATED"/>
    <property type="match status" value="1"/>
</dbReference>
<gene>
    <name evidence="3" type="ORF">GCM10010411_51430</name>
</gene>
<feature type="domain" description="Histidine kinase/HSP90-like ATPase" evidence="2">
    <location>
        <begin position="10"/>
        <end position="106"/>
    </location>
</feature>
<evidence type="ECO:0000259" key="2">
    <source>
        <dbReference type="Pfam" id="PF13581"/>
    </source>
</evidence>
<dbReference type="CDD" id="cd16936">
    <property type="entry name" value="HATPase_RsbW-like"/>
    <property type="match status" value="1"/>
</dbReference>
<evidence type="ECO:0000313" key="4">
    <source>
        <dbReference type="Proteomes" id="UP001501509"/>
    </source>
</evidence>
<keyword evidence="4" id="KW-1185">Reference proteome</keyword>
<dbReference type="Pfam" id="PF13581">
    <property type="entry name" value="HATPase_c_2"/>
    <property type="match status" value="1"/>
</dbReference>
<keyword evidence="1" id="KW-0808">Transferase</keyword>
<name>A0ABN3Q0R9_9ACTN</name>
<dbReference type="EMBL" id="BAAATD010000007">
    <property type="protein sequence ID" value="GAA2610728.1"/>
    <property type="molecule type" value="Genomic_DNA"/>
</dbReference>
<dbReference type="InterPro" id="IPR003594">
    <property type="entry name" value="HATPase_dom"/>
</dbReference>
<accession>A0ABN3Q0R9</accession>
<evidence type="ECO:0000256" key="1">
    <source>
        <dbReference type="ARBA" id="ARBA00022527"/>
    </source>
</evidence>
<evidence type="ECO:0000313" key="3">
    <source>
        <dbReference type="EMBL" id="GAA2610728.1"/>
    </source>
</evidence>